<dbReference type="HOGENOM" id="CLU_163916_0_0_9"/>
<dbReference type="OrthoDB" id="2193412at2"/>
<dbReference type="PATRIC" id="fig|1139996.3.peg.1242"/>
<evidence type="ECO:0000313" key="1">
    <source>
        <dbReference type="EMBL" id="EOT29310.1"/>
    </source>
</evidence>
<keyword evidence="2" id="KW-1185">Reference proteome</keyword>
<dbReference type="eggNOG" id="ENOG5034BC8">
    <property type="taxonomic scope" value="Bacteria"/>
</dbReference>
<proteinExistence type="predicted"/>
<dbReference type="Proteomes" id="UP000014136">
    <property type="component" value="Unassembled WGS sequence"/>
</dbReference>
<sequence length="119" mass="14224">MFFQQSLKPRELSKVITNVEECFFVISAKLETRDYHVAVYKYNGEYFVLNDSRIFEQVEGLCQERHGDEEELLPYIEEAMEDNLYAIVHENYVRLDLDILTHVHQPSKINAHYYEFIDV</sequence>
<name>S0JLB6_9ENTE</name>
<dbReference type="STRING" id="41997.RV16_GL000807"/>
<dbReference type="EMBL" id="AHYT01000004">
    <property type="protein sequence ID" value="EOT29310.1"/>
    <property type="molecule type" value="Genomic_DNA"/>
</dbReference>
<protein>
    <submittedName>
        <fullName evidence="1">Uncharacterized protein</fullName>
    </submittedName>
</protein>
<comment type="caution">
    <text evidence="1">The sequence shown here is derived from an EMBL/GenBank/DDBJ whole genome shotgun (WGS) entry which is preliminary data.</text>
</comment>
<dbReference type="AlphaFoldDB" id="S0JLB6"/>
<accession>S0JLB6</accession>
<reference evidence="1 2" key="1">
    <citation type="submission" date="2013-03" db="EMBL/GenBank/DDBJ databases">
        <title>The Genome Sequence of Enterococcus saccharolyticus ATCC_43076 (Illumina only assembly).</title>
        <authorList>
            <consortium name="The Broad Institute Genomics Platform"/>
            <consortium name="The Broad Institute Genome Sequencing Center for Infectious Disease"/>
            <person name="Earl A."/>
            <person name="Russ C."/>
            <person name="Gilmore M."/>
            <person name="Surin D."/>
            <person name="Walker B."/>
            <person name="Young S."/>
            <person name="Zeng Q."/>
            <person name="Gargeya S."/>
            <person name="Fitzgerald M."/>
            <person name="Haas B."/>
            <person name="Abouelleil A."/>
            <person name="Allen A.W."/>
            <person name="Alvarado L."/>
            <person name="Arachchi H.M."/>
            <person name="Berlin A.M."/>
            <person name="Chapman S.B."/>
            <person name="Gainer-Dewar J."/>
            <person name="Goldberg J."/>
            <person name="Griggs A."/>
            <person name="Gujja S."/>
            <person name="Hansen M."/>
            <person name="Howarth C."/>
            <person name="Imamovic A."/>
            <person name="Ireland A."/>
            <person name="Larimer J."/>
            <person name="McCowan C."/>
            <person name="Murphy C."/>
            <person name="Pearson M."/>
            <person name="Poon T.W."/>
            <person name="Priest M."/>
            <person name="Roberts A."/>
            <person name="Saif S."/>
            <person name="Shea T."/>
            <person name="Sisk P."/>
            <person name="Sykes S."/>
            <person name="Wortman J."/>
            <person name="Nusbaum C."/>
            <person name="Birren B."/>
        </authorList>
    </citation>
    <scope>NUCLEOTIDE SEQUENCE [LARGE SCALE GENOMIC DNA]</scope>
    <source>
        <strain evidence="1 2">ATCC 43076</strain>
    </source>
</reference>
<dbReference type="RefSeq" id="WP_016175059.1">
    <property type="nucleotide sequence ID" value="NZ_KE136389.1"/>
</dbReference>
<organism evidence="1 2">
    <name type="scientific">Enterococcus saccharolyticus subsp. saccharolyticus ATCC 43076</name>
    <dbReference type="NCBI Taxonomy" id="1139996"/>
    <lineage>
        <taxon>Bacteria</taxon>
        <taxon>Bacillati</taxon>
        <taxon>Bacillota</taxon>
        <taxon>Bacilli</taxon>
        <taxon>Lactobacillales</taxon>
        <taxon>Enterococcaceae</taxon>
        <taxon>Enterococcus</taxon>
    </lineage>
</organism>
<gene>
    <name evidence="1" type="ORF">OMQ_01262</name>
</gene>
<evidence type="ECO:0000313" key="2">
    <source>
        <dbReference type="Proteomes" id="UP000014136"/>
    </source>
</evidence>